<accession>A0A0K1REU1</accession>
<dbReference type="NCBIfam" id="TIGR00437">
    <property type="entry name" value="feoB"/>
    <property type="match status" value="1"/>
</dbReference>
<feature type="transmembrane region" description="Helical" evidence="16">
    <location>
        <begin position="345"/>
        <end position="366"/>
    </location>
</feature>
<evidence type="ECO:0000256" key="15">
    <source>
        <dbReference type="PIRSR" id="PIRSR603373-2"/>
    </source>
</evidence>
<keyword evidence="10" id="KW-0406">Ion transport</keyword>
<feature type="transmembrane region" description="Helical" evidence="16">
    <location>
        <begin position="269"/>
        <end position="287"/>
    </location>
</feature>
<dbReference type="GO" id="GO:0046872">
    <property type="term" value="F:metal ion binding"/>
    <property type="evidence" value="ECO:0007669"/>
    <property type="project" value="UniProtKB-KW"/>
</dbReference>
<feature type="binding site" evidence="14">
    <location>
        <begin position="5"/>
        <end position="12"/>
    </location>
    <ligand>
        <name>GTP</name>
        <dbReference type="ChEBI" id="CHEBI:37565"/>
        <label>1</label>
    </ligand>
</feature>
<comment type="subcellular location">
    <subcellularLocation>
        <location evidence="16">Cell inner membrane</location>
        <topology evidence="16">Multi-pass membrane protein</topology>
    </subcellularLocation>
    <subcellularLocation>
        <location evidence="2">Cell membrane</location>
        <topology evidence="2">Multi-pass membrane protein</topology>
    </subcellularLocation>
</comment>
<evidence type="ECO:0000256" key="9">
    <source>
        <dbReference type="ARBA" id="ARBA00023004"/>
    </source>
</evidence>
<feature type="binding site" evidence="14">
    <location>
        <begin position="30"/>
        <end position="34"/>
    </location>
    <ligand>
        <name>GTP</name>
        <dbReference type="ChEBI" id="CHEBI:37565"/>
        <label>1</label>
    </ligand>
</feature>
<feature type="binding site" evidence="15">
    <location>
        <position position="19"/>
    </location>
    <ligand>
        <name>Mg(2+)</name>
        <dbReference type="ChEBI" id="CHEBI:18420"/>
        <label>2</label>
    </ligand>
</feature>
<keyword evidence="11 14" id="KW-0342">GTP-binding</keyword>
<keyword evidence="8 16" id="KW-1133">Transmembrane helix</keyword>
<dbReference type="InterPro" id="IPR011642">
    <property type="entry name" value="Gate_dom"/>
</dbReference>
<evidence type="ECO:0000256" key="7">
    <source>
        <dbReference type="ARBA" id="ARBA00022741"/>
    </source>
</evidence>
<keyword evidence="3 16" id="KW-0813">Transport</keyword>
<dbReference type="GO" id="GO:0005886">
    <property type="term" value="C:plasma membrane"/>
    <property type="evidence" value="ECO:0007669"/>
    <property type="project" value="UniProtKB-SubCell"/>
</dbReference>
<dbReference type="PATRIC" id="fig|156976.3.peg.1673"/>
<dbReference type="InterPro" id="IPR050860">
    <property type="entry name" value="FeoB_GTPase"/>
</dbReference>
<evidence type="ECO:0000256" key="10">
    <source>
        <dbReference type="ARBA" id="ARBA00023065"/>
    </source>
</evidence>
<dbReference type="PANTHER" id="PTHR43185:SF1">
    <property type="entry name" value="FE(2+) TRANSPORTER FEOB"/>
    <property type="match status" value="1"/>
</dbReference>
<keyword evidence="12 16" id="KW-0472">Membrane</keyword>
<dbReference type="Pfam" id="PF07664">
    <property type="entry name" value="FeoB_C"/>
    <property type="match status" value="1"/>
</dbReference>
<keyword evidence="7 14" id="KW-0547">Nucleotide-binding</keyword>
<dbReference type="EMBL" id="CP012342">
    <property type="protein sequence ID" value="AKV59942.1"/>
    <property type="molecule type" value="Genomic_DNA"/>
</dbReference>
<name>A0A0K1REU1_9CORY</name>
<evidence type="ECO:0000256" key="12">
    <source>
        <dbReference type="ARBA" id="ARBA00023136"/>
    </source>
</evidence>
<proteinExistence type="inferred from homology"/>
<evidence type="ECO:0000256" key="1">
    <source>
        <dbReference type="ARBA" id="ARBA00003926"/>
    </source>
</evidence>
<sequence length="643" mass="69237">MALVGAPNAGKSTLFNALTGAGVTMANYPGTTVEVSRGVWHTHKGSRRAHERSEKHGGAYNVIDFPGAYSLDPISPDEALTRELLLDNPGRLGEGRPDLVMVAVDTANISRGLYLAAQVAELPYRMVIVLTKGDVAQRQGLEVDADVLSAKLGVPVVALDPRRREVAGLAEVVHEELHKPVVTHRPHTPEDDGFEAADARFTWIDEAVTAATLRDESRATTSETIDRFVLHPVLGPLIFLAAMFVVFEITTTVAAPFQDWMEGFFTGPLSDWAAAGLVAVGLDYPFVHGLLIDGLINGVGMVLTFVPLMALMFFCLAVLEDSGYMARAAVVADRVMRAIGLPGKAFIPLIVGFGCNVPAISATRVLASPIQRRLTAMLVPFTSCSARLTVYVMMANVFFPDHAGLVVFAMYVISIVLVVLSGLVLKNLLWRTLGADPLVIDLPVYQLPTARLTASVTWARLKGFLQTAGGIIVATVVAIWFLQSTPAVAGYSWGDEELHPQDSVYGVVSEAIAPVFEPAGFNSWSLTGPLITGFLAKEALISTWAQTYAVADPLESDASPEEQGDSDLARAVRADFEQSSGGHATAAAWAYMIFLLAYTPCVATLAAQRREIGWKWTMITMVGQIGVAWLLAVLTFQVLRVFM</sequence>
<feature type="transmembrane region" description="Helical" evidence="16">
    <location>
        <begin position="405"/>
        <end position="425"/>
    </location>
</feature>
<feature type="transmembrane region" description="Helical" evidence="16">
    <location>
        <begin position="463"/>
        <end position="482"/>
    </location>
</feature>
<evidence type="ECO:0000256" key="4">
    <source>
        <dbReference type="ARBA" id="ARBA00022475"/>
    </source>
</evidence>
<organism evidence="18 19">
    <name type="scientific">Corynebacterium riegelii</name>
    <dbReference type="NCBI Taxonomy" id="156976"/>
    <lineage>
        <taxon>Bacteria</taxon>
        <taxon>Bacillati</taxon>
        <taxon>Actinomycetota</taxon>
        <taxon>Actinomycetes</taxon>
        <taxon>Mycobacteriales</taxon>
        <taxon>Corynebacteriaceae</taxon>
        <taxon>Corynebacterium</taxon>
    </lineage>
</organism>
<dbReference type="PANTHER" id="PTHR43185">
    <property type="entry name" value="FERROUS IRON TRANSPORT PROTEIN B"/>
    <property type="match status" value="1"/>
</dbReference>
<evidence type="ECO:0000256" key="5">
    <source>
        <dbReference type="ARBA" id="ARBA00022496"/>
    </source>
</evidence>
<keyword evidence="9 16" id="KW-0408">Iron</keyword>
<evidence type="ECO:0000256" key="16">
    <source>
        <dbReference type="RuleBase" id="RU362098"/>
    </source>
</evidence>
<evidence type="ECO:0000259" key="17">
    <source>
        <dbReference type="PROSITE" id="PS51711"/>
    </source>
</evidence>
<comment type="function">
    <text evidence="1 16">Probable transporter of a GTP-driven Fe(2+) uptake system.</text>
</comment>
<evidence type="ECO:0000313" key="18">
    <source>
        <dbReference type="EMBL" id="AKV59942.1"/>
    </source>
</evidence>
<feature type="binding site" evidence="14">
    <location>
        <begin position="64"/>
        <end position="67"/>
    </location>
    <ligand>
        <name>GTP</name>
        <dbReference type="ChEBI" id="CHEBI:37565"/>
        <label>1</label>
    </ligand>
</feature>
<dbReference type="InterPro" id="IPR006073">
    <property type="entry name" value="GTP-bd"/>
</dbReference>
<dbReference type="Proteomes" id="UP000060016">
    <property type="component" value="Chromosome"/>
</dbReference>
<gene>
    <name evidence="18" type="ORF">AK829_08375</name>
</gene>
<evidence type="ECO:0000256" key="2">
    <source>
        <dbReference type="ARBA" id="ARBA00004651"/>
    </source>
</evidence>
<dbReference type="PRINTS" id="PR00326">
    <property type="entry name" value="GTP1OBG"/>
</dbReference>
<dbReference type="SUPFAM" id="SSF52540">
    <property type="entry name" value="P-loop containing nucleoside triphosphate hydrolases"/>
    <property type="match status" value="1"/>
</dbReference>
<dbReference type="GO" id="GO:0005525">
    <property type="term" value="F:GTP binding"/>
    <property type="evidence" value="ECO:0007669"/>
    <property type="project" value="UniProtKB-KW"/>
</dbReference>
<dbReference type="Gene3D" id="3.40.50.300">
    <property type="entry name" value="P-loop containing nucleotide triphosphate hydrolases"/>
    <property type="match status" value="1"/>
</dbReference>
<dbReference type="InterPro" id="IPR030389">
    <property type="entry name" value="G_FEOB_dom"/>
</dbReference>
<dbReference type="InterPro" id="IPR011640">
    <property type="entry name" value="Fe2_transport_prot_B_C"/>
</dbReference>
<keyword evidence="4" id="KW-1003">Cell membrane</keyword>
<keyword evidence="15" id="KW-0460">Magnesium</keyword>
<dbReference type="InterPro" id="IPR003373">
    <property type="entry name" value="Fe2_transport_prot-B"/>
</dbReference>
<feature type="binding site" evidence="15">
    <location>
        <position position="20"/>
    </location>
    <ligand>
        <name>Mg(2+)</name>
        <dbReference type="ChEBI" id="CHEBI:18420"/>
        <label>2</label>
    </ligand>
</feature>
<dbReference type="AlphaFoldDB" id="A0A0K1REU1"/>
<dbReference type="GO" id="GO:0015093">
    <property type="term" value="F:ferrous iron transmembrane transporter activity"/>
    <property type="evidence" value="ECO:0007669"/>
    <property type="project" value="UniProtKB-UniRule"/>
</dbReference>
<dbReference type="KEGG" id="crie:AK829_08375"/>
<evidence type="ECO:0000256" key="11">
    <source>
        <dbReference type="ARBA" id="ARBA00023134"/>
    </source>
</evidence>
<feature type="transmembrane region" description="Helical" evidence="16">
    <location>
        <begin position="378"/>
        <end position="399"/>
    </location>
</feature>
<keyword evidence="6 16" id="KW-0812">Transmembrane</keyword>
<protein>
    <recommendedName>
        <fullName evidence="13 16">Ferrous iron transport protein B</fullName>
    </recommendedName>
</protein>
<feature type="transmembrane region" description="Helical" evidence="16">
    <location>
        <begin position="237"/>
        <end position="257"/>
    </location>
</feature>
<feature type="domain" description="FeoB-type G" evidence="17">
    <location>
        <begin position="1"/>
        <end position="182"/>
    </location>
</feature>
<feature type="transmembrane region" description="Helical" evidence="16">
    <location>
        <begin position="619"/>
        <end position="639"/>
    </location>
</feature>
<feature type="binding site" evidence="15">
    <location>
        <position position="17"/>
    </location>
    <ligand>
        <name>Mg(2+)</name>
        <dbReference type="ChEBI" id="CHEBI:18420"/>
        <label>2</label>
    </ligand>
</feature>
<feature type="transmembrane region" description="Helical" evidence="16">
    <location>
        <begin position="299"/>
        <end position="319"/>
    </location>
</feature>
<evidence type="ECO:0000313" key="19">
    <source>
        <dbReference type="Proteomes" id="UP000060016"/>
    </source>
</evidence>
<reference evidence="18 19" key="1">
    <citation type="submission" date="2015-08" db="EMBL/GenBank/DDBJ databases">
        <authorList>
            <person name="Babu N.S."/>
            <person name="Beckwith C.J."/>
            <person name="Beseler K.G."/>
            <person name="Brison A."/>
            <person name="Carone J.V."/>
            <person name="Caskin T.P."/>
            <person name="Diamond M."/>
            <person name="Durham M.E."/>
            <person name="Foxe J.M."/>
            <person name="Go M."/>
            <person name="Henderson B.A."/>
            <person name="Jones I.B."/>
            <person name="McGettigan J.A."/>
            <person name="Micheletti S.J."/>
            <person name="Nasrallah M.E."/>
            <person name="Ortiz D."/>
            <person name="Piller C.R."/>
            <person name="Privatt S.R."/>
            <person name="Schneider S.L."/>
            <person name="Sharp S."/>
            <person name="Smith T.C."/>
            <person name="Stanton J.D."/>
            <person name="Ullery H.E."/>
            <person name="Wilson R.J."/>
            <person name="Serrano M.G."/>
            <person name="Buck G."/>
            <person name="Lee V."/>
            <person name="Wang Y."/>
            <person name="Carvalho R."/>
            <person name="Voegtly L."/>
            <person name="Shi R."/>
            <person name="Duckworth R."/>
            <person name="Johnson A."/>
            <person name="Loviza R."/>
            <person name="Walstead R."/>
            <person name="Shah Z."/>
            <person name="Kiflezghi M."/>
            <person name="Wade K."/>
            <person name="Ball S.L."/>
            <person name="Bradley K.W."/>
            <person name="Asai D.J."/>
            <person name="Bowman C.A."/>
            <person name="Russell D.A."/>
            <person name="Pope W.H."/>
            <person name="Jacobs-Sera D."/>
            <person name="Hendrix R.W."/>
            <person name="Hatfull G.F."/>
        </authorList>
    </citation>
    <scope>NUCLEOTIDE SEQUENCE [LARGE SCALE GENOMIC DNA]</scope>
    <source>
        <strain evidence="18 19">PUDD_83A45</strain>
    </source>
</reference>
<evidence type="ECO:0000256" key="14">
    <source>
        <dbReference type="PIRSR" id="PIRSR603373-1"/>
    </source>
</evidence>
<dbReference type="PROSITE" id="PS51711">
    <property type="entry name" value="G_FEOB"/>
    <property type="match status" value="1"/>
</dbReference>
<keyword evidence="5 16" id="KW-0410">Iron transport</keyword>
<evidence type="ECO:0000256" key="13">
    <source>
        <dbReference type="NCBIfam" id="TIGR00437"/>
    </source>
</evidence>
<evidence type="ECO:0000256" key="6">
    <source>
        <dbReference type="ARBA" id="ARBA00022692"/>
    </source>
</evidence>
<dbReference type="Pfam" id="PF02421">
    <property type="entry name" value="FeoB_N"/>
    <property type="match status" value="1"/>
</dbReference>
<evidence type="ECO:0000256" key="8">
    <source>
        <dbReference type="ARBA" id="ARBA00022989"/>
    </source>
</evidence>
<feature type="transmembrane region" description="Helical" evidence="16">
    <location>
        <begin position="588"/>
        <end position="607"/>
    </location>
</feature>
<feature type="binding site" evidence="15">
    <location>
        <position position="16"/>
    </location>
    <ligand>
        <name>Mg(2+)</name>
        <dbReference type="ChEBI" id="CHEBI:18420"/>
        <label>2</label>
    </ligand>
</feature>
<comment type="similarity">
    <text evidence="16">Belongs to the TRAFAC class TrmE-Era-EngA-EngB-Septin-like GTPase superfamily. FeoB GTPase (TC 9.A.8) family.</text>
</comment>
<keyword evidence="19" id="KW-1185">Reference proteome</keyword>
<evidence type="ECO:0000256" key="3">
    <source>
        <dbReference type="ARBA" id="ARBA00022448"/>
    </source>
</evidence>
<dbReference type="InterPro" id="IPR027417">
    <property type="entry name" value="P-loop_NTPase"/>
</dbReference>
<dbReference type="Pfam" id="PF07670">
    <property type="entry name" value="Gate"/>
    <property type="match status" value="2"/>
</dbReference>
<dbReference type="STRING" id="156976.AK829_08375"/>
<keyword evidence="15" id="KW-0479">Metal-binding</keyword>